<evidence type="ECO:0000256" key="1">
    <source>
        <dbReference type="ARBA" id="ARBA00022448"/>
    </source>
</evidence>
<protein>
    <submittedName>
        <fullName evidence="4">ABC transporter ATP-binding protein</fullName>
    </submittedName>
</protein>
<gene>
    <name evidence="4" type="ORF">ABK905_13545</name>
</gene>
<dbReference type="Pfam" id="PF00005">
    <property type="entry name" value="ABC_tran"/>
    <property type="match status" value="1"/>
</dbReference>
<dbReference type="PANTHER" id="PTHR42781:SF4">
    <property type="entry name" value="SPERMIDINE_PUTRESCINE IMPORT ATP-BINDING PROTEIN POTA"/>
    <property type="match status" value="1"/>
</dbReference>
<reference evidence="4" key="1">
    <citation type="submission" date="2024-06" db="EMBL/GenBank/DDBJ databases">
        <authorList>
            <person name="Coelho C."/>
            <person name="Bento M."/>
            <person name="Garcia E."/>
            <person name="Camelo A."/>
            <person name="Brandao I."/>
            <person name="Espirito Santo C."/>
            <person name="Trovao J."/>
            <person name="Verissimo A."/>
            <person name="Costa J."/>
            <person name="Tiago I."/>
        </authorList>
    </citation>
    <scope>NUCLEOTIDE SEQUENCE</scope>
    <source>
        <strain evidence="4">KWT182</strain>
    </source>
</reference>
<keyword evidence="4" id="KW-0547">Nucleotide-binding</keyword>
<feature type="domain" description="ABC transporter" evidence="2">
    <location>
        <begin position="2"/>
        <end position="48"/>
    </location>
</feature>
<dbReference type="InterPro" id="IPR003439">
    <property type="entry name" value="ABC_transporter-like_ATP-bd"/>
</dbReference>
<dbReference type="GO" id="GO:0016887">
    <property type="term" value="F:ATP hydrolysis activity"/>
    <property type="evidence" value="ECO:0007669"/>
    <property type="project" value="InterPro"/>
</dbReference>
<dbReference type="Gene3D" id="2.40.50.100">
    <property type="match status" value="1"/>
</dbReference>
<name>A0AAU7QIC2_9GAMM</name>
<keyword evidence="1" id="KW-0813">Transport</keyword>
<feature type="domain" description="Transport-associated OB type 2" evidence="3">
    <location>
        <begin position="166"/>
        <end position="239"/>
    </location>
</feature>
<dbReference type="InterPro" id="IPR027417">
    <property type="entry name" value="P-loop_NTPase"/>
</dbReference>
<evidence type="ECO:0000259" key="2">
    <source>
        <dbReference type="Pfam" id="PF00005"/>
    </source>
</evidence>
<dbReference type="SUPFAM" id="SSF52540">
    <property type="entry name" value="P-loop containing nucleoside triphosphate hydrolases"/>
    <property type="match status" value="1"/>
</dbReference>
<evidence type="ECO:0000259" key="3">
    <source>
        <dbReference type="Pfam" id="PF08402"/>
    </source>
</evidence>
<dbReference type="Pfam" id="PF08402">
    <property type="entry name" value="TOBE_2"/>
    <property type="match status" value="1"/>
</dbReference>
<dbReference type="GO" id="GO:0005524">
    <property type="term" value="F:ATP binding"/>
    <property type="evidence" value="ECO:0007669"/>
    <property type="project" value="UniProtKB-KW"/>
</dbReference>
<organism evidence="4">
    <name type="scientific">Acerihabitans sp. KWT182</name>
    <dbReference type="NCBI Taxonomy" id="3157919"/>
    <lineage>
        <taxon>Bacteria</taxon>
        <taxon>Pseudomonadati</taxon>
        <taxon>Pseudomonadota</taxon>
        <taxon>Gammaproteobacteria</taxon>
        <taxon>Enterobacterales</taxon>
        <taxon>Pectobacteriaceae</taxon>
        <taxon>Acerihabitans</taxon>
    </lineage>
</organism>
<sequence>MEESLAVVGLGGFEHRLPKQLSGGQQQRVALARALALEPELLLMDEPLSNLDRALRVTMRRELKELQSKMKMTTLYVTHDQEEALSMSNRVVIMNGGRIEQIATPPVLYETPASSFVADFVGITNFLKGQVVESTADGNRVRLSSGLIITAKPAQSVAVGAQVMALVRPERITVMTTAPQHPDNILRGRVVFSEYYGAVVRYAVHIDEGKVLRAEVHNFDRVIENGCIVWVYINPECLRIIPHERSL</sequence>
<dbReference type="GO" id="GO:0022857">
    <property type="term" value="F:transmembrane transporter activity"/>
    <property type="evidence" value="ECO:0007669"/>
    <property type="project" value="InterPro"/>
</dbReference>
<dbReference type="InterPro" id="IPR013611">
    <property type="entry name" value="Transp-assoc_OB_typ2"/>
</dbReference>
<dbReference type="PANTHER" id="PTHR42781">
    <property type="entry name" value="SPERMIDINE/PUTRESCINE IMPORT ATP-BINDING PROTEIN POTA"/>
    <property type="match status" value="1"/>
</dbReference>
<dbReference type="EMBL" id="CP157947">
    <property type="protein sequence ID" value="XBS71896.1"/>
    <property type="molecule type" value="Genomic_DNA"/>
</dbReference>
<proteinExistence type="predicted"/>
<dbReference type="InterPro" id="IPR050093">
    <property type="entry name" value="ABC_SmlMolc_Importer"/>
</dbReference>
<dbReference type="AlphaFoldDB" id="A0AAU7QIC2"/>
<dbReference type="InterPro" id="IPR008995">
    <property type="entry name" value="Mo/tungstate-bd_C_term_dom"/>
</dbReference>
<evidence type="ECO:0000313" key="4">
    <source>
        <dbReference type="EMBL" id="XBS71896.1"/>
    </source>
</evidence>
<keyword evidence="4" id="KW-0067">ATP-binding</keyword>
<dbReference type="Gene3D" id="3.40.50.300">
    <property type="entry name" value="P-loop containing nucleotide triphosphate hydrolases"/>
    <property type="match status" value="1"/>
</dbReference>
<dbReference type="GO" id="GO:0043190">
    <property type="term" value="C:ATP-binding cassette (ABC) transporter complex"/>
    <property type="evidence" value="ECO:0007669"/>
    <property type="project" value="InterPro"/>
</dbReference>
<dbReference type="SUPFAM" id="SSF50331">
    <property type="entry name" value="MOP-like"/>
    <property type="match status" value="1"/>
</dbReference>
<accession>A0AAU7QIC2</accession>